<gene>
    <name evidence="2" type="ORF">HYG86_09345</name>
</gene>
<dbReference type="InterPro" id="IPR036390">
    <property type="entry name" value="WH_DNA-bd_sf"/>
</dbReference>
<evidence type="ECO:0000313" key="2">
    <source>
        <dbReference type="EMBL" id="QNO14966.1"/>
    </source>
</evidence>
<keyword evidence="1" id="KW-0472">Membrane</keyword>
<reference evidence="2 3" key="1">
    <citation type="submission" date="2020-07" db="EMBL/GenBank/DDBJ databases">
        <title>Alkalicella. sp. LB2 genome.</title>
        <authorList>
            <person name="Postec A."/>
            <person name="Quemeneur M."/>
        </authorList>
    </citation>
    <scope>NUCLEOTIDE SEQUENCE [LARGE SCALE GENOMIC DNA]</scope>
    <source>
        <strain evidence="2 3">LB2</strain>
    </source>
</reference>
<dbReference type="AlphaFoldDB" id="A0A7G9W8F4"/>
<evidence type="ECO:0000313" key="3">
    <source>
        <dbReference type="Proteomes" id="UP000516160"/>
    </source>
</evidence>
<dbReference type="KEGG" id="acae:HYG86_09345"/>
<dbReference type="RefSeq" id="WP_213165330.1">
    <property type="nucleotide sequence ID" value="NZ_CP058559.1"/>
</dbReference>
<evidence type="ECO:0000256" key="1">
    <source>
        <dbReference type="SAM" id="Phobius"/>
    </source>
</evidence>
<organism evidence="2 3">
    <name type="scientific">Alkalicella caledoniensis</name>
    <dbReference type="NCBI Taxonomy" id="2731377"/>
    <lineage>
        <taxon>Bacteria</taxon>
        <taxon>Bacillati</taxon>
        <taxon>Bacillota</taxon>
        <taxon>Clostridia</taxon>
        <taxon>Eubacteriales</taxon>
        <taxon>Proteinivoracaceae</taxon>
        <taxon>Alkalicella</taxon>
    </lineage>
</organism>
<feature type="transmembrane region" description="Helical" evidence="1">
    <location>
        <begin position="93"/>
        <end position="112"/>
    </location>
</feature>
<proteinExistence type="predicted"/>
<keyword evidence="1" id="KW-1133">Transmembrane helix</keyword>
<sequence>MLDKISVKILKLLQSKGSLPLDEIEEYISSRYAITDNIELLEKNGYILNLKGDEPLVLYKGRPTKFRLTVDVYKLLPPGVAYLEYISKDKFRFWVPIVISVIALTVSLITLYKP</sequence>
<dbReference type="Proteomes" id="UP000516160">
    <property type="component" value="Chromosome"/>
</dbReference>
<keyword evidence="3" id="KW-1185">Reference proteome</keyword>
<keyword evidence="1" id="KW-0812">Transmembrane</keyword>
<accession>A0A7G9W8F4</accession>
<name>A0A7G9W8F4_ALKCA</name>
<dbReference type="EMBL" id="CP058559">
    <property type="protein sequence ID" value="QNO14966.1"/>
    <property type="molecule type" value="Genomic_DNA"/>
</dbReference>
<protein>
    <submittedName>
        <fullName evidence="2">Uncharacterized protein</fullName>
    </submittedName>
</protein>
<dbReference type="SUPFAM" id="SSF46785">
    <property type="entry name" value="Winged helix' DNA-binding domain"/>
    <property type="match status" value="1"/>
</dbReference>